<dbReference type="HAMAP" id="MF_01350">
    <property type="entry name" value="NDH1_NuoH"/>
    <property type="match status" value="1"/>
</dbReference>
<keyword evidence="5" id="KW-1278">Translocase</keyword>
<accession>A0A2M7T8V3</accession>
<keyword evidence="5" id="KW-0874">Quinone</keyword>
<keyword evidence="5 6" id="KW-0520">NAD</keyword>
<dbReference type="Pfam" id="PF00146">
    <property type="entry name" value="NADHdh"/>
    <property type="match status" value="1"/>
</dbReference>
<evidence type="ECO:0000256" key="6">
    <source>
        <dbReference type="RuleBase" id="RU000471"/>
    </source>
</evidence>
<dbReference type="EC" id="7.1.1.-" evidence="5"/>
<proteinExistence type="inferred from homology"/>
<feature type="transmembrane region" description="Helical" evidence="5">
    <location>
        <begin position="170"/>
        <end position="191"/>
    </location>
</feature>
<dbReference type="PANTHER" id="PTHR11432:SF3">
    <property type="entry name" value="NADH-UBIQUINONE OXIDOREDUCTASE CHAIN 1"/>
    <property type="match status" value="1"/>
</dbReference>
<comment type="subunit">
    <text evidence="5">NDH-1 is composed of 14 different subunits. Subunits NuoA, H, J, K, L, M, N constitute the membrane sector of the complex.</text>
</comment>
<dbReference type="PANTHER" id="PTHR11432">
    <property type="entry name" value="NADH DEHYDROGENASE SUBUNIT 1"/>
    <property type="match status" value="1"/>
</dbReference>
<comment type="caution">
    <text evidence="7">The sequence shown here is derived from an EMBL/GenBank/DDBJ whole genome shotgun (WGS) entry which is preliminary data.</text>
</comment>
<evidence type="ECO:0000256" key="3">
    <source>
        <dbReference type="ARBA" id="ARBA00022989"/>
    </source>
</evidence>
<comment type="catalytic activity">
    <reaction evidence="5">
        <text>a quinone + NADH + 5 H(+)(in) = a quinol + NAD(+) + 4 H(+)(out)</text>
        <dbReference type="Rhea" id="RHEA:57888"/>
        <dbReference type="ChEBI" id="CHEBI:15378"/>
        <dbReference type="ChEBI" id="CHEBI:24646"/>
        <dbReference type="ChEBI" id="CHEBI:57540"/>
        <dbReference type="ChEBI" id="CHEBI:57945"/>
        <dbReference type="ChEBI" id="CHEBI:132124"/>
    </reaction>
</comment>
<reference evidence="8" key="1">
    <citation type="submission" date="2017-09" db="EMBL/GenBank/DDBJ databases">
        <title>Depth-based differentiation of microbial function through sediment-hosted aquifers and enrichment of novel symbionts in the deep terrestrial subsurface.</title>
        <authorList>
            <person name="Probst A.J."/>
            <person name="Ladd B."/>
            <person name="Jarett J.K."/>
            <person name="Geller-Mcgrath D.E."/>
            <person name="Sieber C.M.K."/>
            <person name="Emerson J.B."/>
            <person name="Anantharaman K."/>
            <person name="Thomas B.C."/>
            <person name="Malmstrom R."/>
            <person name="Stieglmeier M."/>
            <person name="Klingl A."/>
            <person name="Woyke T."/>
            <person name="Ryan C.M."/>
            <person name="Banfield J.F."/>
        </authorList>
    </citation>
    <scope>NUCLEOTIDE SEQUENCE [LARGE SCALE GENOMIC DNA]</scope>
</reference>
<comment type="subcellular location">
    <subcellularLocation>
        <location evidence="5 6">Cell membrane</location>
        <topology evidence="5 6">Multi-pass membrane protein</topology>
    </subcellularLocation>
    <subcellularLocation>
        <location evidence="1">Membrane</location>
        <topology evidence="1">Multi-pass membrane protein</topology>
    </subcellularLocation>
</comment>
<dbReference type="GO" id="GO:0009060">
    <property type="term" value="P:aerobic respiration"/>
    <property type="evidence" value="ECO:0007669"/>
    <property type="project" value="TreeGrafter"/>
</dbReference>
<keyword evidence="5" id="KW-0830">Ubiquinone</keyword>
<keyword evidence="4 5" id="KW-0472">Membrane</keyword>
<dbReference type="GO" id="GO:0003954">
    <property type="term" value="F:NADH dehydrogenase activity"/>
    <property type="evidence" value="ECO:0007669"/>
    <property type="project" value="TreeGrafter"/>
</dbReference>
<dbReference type="Proteomes" id="UP000230956">
    <property type="component" value="Unassembled WGS sequence"/>
</dbReference>
<evidence type="ECO:0000256" key="2">
    <source>
        <dbReference type="ARBA" id="ARBA00022692"/>
    </source>
</evidence>
<dbReference type="GO" id="GO:0016655">
    <property type="term" value="F:oxidoreductase activity, acting on NAD(P)H, quinone or similar compound as acceptor"/>
    <property type="evidence" value="ECO:0007669"/>
    <property type="project" value="UniProtKB-UniRule"/>
</dbReference>
<feature type="transmembrane region" description="Helical" evidence="5">
    <location>
        <begin position="245"/>
        <end position="270"/>
    </location>
</feature>
<dbReference type="InterPro" id="IPR001694">
    <property type="entry name" value="NADH_UbQ_OxRdtase_su1/FPO"/>
</dbReference>
<keyword evidence="2 5" id="KW-0812">Transmembrane</keyword>
<comment type="function">
    <text evidence="5">NDH-1 shuttles electrons from NADH, via FMN and iron-sulfur (Fe-S) centers, to quinones in the respiratory chain. The immediate electron acceptor for the enzyme in this species is believed to be ubiquinone. Couples the redox reaction to proton translocation (for every two electrons transferred, four hydrogen ions are translocated across the cytoplasmic membrane), and thus conserves the redox energy in a proton gradient. This subunit may bind ubiquinone.</text>
</comment>
<dbReference type="EMBL" id="PFNG01000092">
    <property type="protein sequence ID" value="PIZ40386.1"/>
    <property type="molecule type" value="Genomic_DNA"/>
</dbReference>
<dbReference type="AlphaFoldDB" id="A0A2M7T8V3"/>
<evidence type="ECO:0000256" key="4">
    <source>
        <dbReference type="ARBA" id="ARBA00023136"/>
    </source>
</evidence>
<feature type="transmembrane region" description="Helical" evidence="5">
    <location>
        <begin position="128"/>
        <end position="150"/>
    </location>
</feature>
<evidence type="ECO:0000313" key="8">
    <source>
        <dbReference type="Proteomes" id="UP000230956"/>
    </source>
</evidence>
<sequence length="336" mass="37201">MLSSTKLLEFASNYGIPVWALDGAIAIVFAVVLFAICAISVIINVYLLRKISADFQLRYGPMHVGWHGSLQLFADAIKLLTKEDIFPSNADRWIFRLAPVVTFVPAYLGFLVLPIGHGIVIQDLNVGLLYILAIPAIGVAGIIMAGFGSYNKYAIIGSLRSAAQMVSYEVPRALSIIGIVMIAGSAKLSSIVGAQHVWYIILQPIAFVVFLVSTLAEINSTPFDLPETESELVNGYYTEYSGMRFMFFFFAEYVALFAAATLTTVLFLGGWHGPGPEYLGPIWFTIKTFAMIWVIMWIKWTLPRFRIDQVMDLGWKVLLPLALINVLITGLVMMII</sequence>
<evidence type="ECO:0000256" key="1">
    <source>
        <dbReference type="ARBA" id="ARBA00004141"/>
    </source>
</evidence>
<feature type="transmembrane region" description="Helical" evidence="5">
    <location>
        <begin position="282"/>
        <end position="302"/>
    </location>
</feature>
<dbReference type="InterPro" id="IPR018086">
    <property type="entry name" value="NADH_UbQ_OxRdtase_su1_CS"/>
</dbReference>
<gene>
    <name evidence="5" type="primary">nuoH</name>
    <name evidence="7" type="ORF">COY37_03980</name>
</gene>
<dbReference type="GO" id="GO:0005886">
    <property type="term" value="C:plasma membrane"/>
    <property type="evidence" value="ECO:0007669"/>
    <property type="project" value="UniProtKB-SubCell"/>
</dbReference>
<feature type="transmembrane region" description="Helical" evidence="5">
    <location>
        <begin position="93"/>
        <end position="116"/>
    </location>
</feature>
<feature type="transmembrane region" description="Helical" evidence="5">
    <location>
        <begin position="314"/>
        <end position="335"/>
    </location>
</feature>
<comment type="similarity">
    <text evidence="5 6">Belongs to the complex I subunit 1 family.</text>
</comment>
<keyword evidence="5" id="KW-1003">Cell membrane</keyword>
<dbReference type="GO" id="GO:0048038">
    <property type="term" value="F:quinone binding"/>
    <property type="evidence" value="ECO:0007669"/>
    <property type="project" value="UniProtKB-KW"/>
</dbReference>
<dbReference type="NCBIfam" id="NF004741">
    <property type="entry name" value="PRK06076.1-2"/>
    <property type="match status" value="1"/>
</dbReference>
<keyword evidence="3 5" id="KW-1133">Transmembrane helix</keyword>
<feature type="transmembrane region" description="Helical" evidence="5">
    <location>
        <begin position="24"/>
        <end position="48"/>
    </location>
</feature>
<name>A0A2M7T8V3_9ACTN</name>
<evidence type="ECO:0000313" key="7">
    <source>
        <dbReference type="EMBL" id="PIZ40386.1"/>
    </source>
</evidence>
<dbReference type="RefSeq" id="WP_286679207.1">
    <property type="nucleotide sequence ID" value="NZ_MNXI01000135.1"/>
</dbReference>
<evidence type="ECO:0000256" key="5">
    <source>
        <dbReference type="HAMAP-Rule" id="MF_01350"/>
    </source>
</evidence>
<dbReference type="PROSITE" id="PS00667">
    <property type="entry name" value="COMPLEX1_ND1_1"/>
    <property type="match status" value="1"/>
</dbReference>
<organism evidence="7 8">
    <name type="scientific">Candidatus Aquicultor secundus</name>
    <dbReference type="NCBI Taxonomy" id="1973895"/>
    <lineage>
        <taxon>Bacteria</taxon>
        <taxon>Bacillati</taxon>
        <taxon>Actinomycetota</taxon>
        <taxon>Candidatus Aquicultoria</taxon>
        <taxon>Candidatus Aquicultorales</taxon>
        <taxon>Candidatus Aquicultoraceae</taxon>
        <taxon>Candidatus Aquicultor</taxon>
    </lineage>
</organism>
<feature type="transmembrane region" description="Helical" evidence="5">
    <location>
        <begin position="197"/>
        <end position="216"/>
    </location>
</feature>
<protein>
    <recommendedName>
        <fullName evidence="5">NADH-quinone oxidoreductase subunit H</fullName>
        <ecNumber evidence="5">7.1.1.-</ecNumber>
    </recommendedName>
    <alternativeName>
        <fullName evidence="5">NADH dehydrogenase I subunit H</fullName>
    </alternativeName>
    <alternativeName>
        <fullName evidence="5">NDH-1 subunit H</fullName>
    </alternativeName>
</protein>